<gene>
    <name evidence="1" type="ORF">J3A84_08850</name>
</gene>
<dbReference type="RefSeq" id="WP_207599656.1">
    <property type="nucleotide sequence ID" value="NZ_JAFNJU010000006.1"/>
</dbReference>
<dbReference type="PANTHER" id="PTHR10000">
    <property type="entry name" value="PHOSPHOSERINE PHOSPHATASE"/>
    <property type="match status" value="1"/>
</dbReference>
<evidence type="ECO:0000313" key="2">
    <source>
        <dbReference type="Proteomes" id="UP000664218"/>
    </source>
</evidence>
<dbReference type="EMBL" id="JAFNJU010000006">
    <property type="protein sequence ID" value="MBO1265132.1"/>
    <property type="molecule type" value="Genomic_DNA"/>
</dbReference>
<reference evidence="1" key="1">
    <citation type="submission" date="2021-03" db="EMBL/GenBank/DDBJ databases">
        <title>Proteiniclasticum marinus sp. nov., isolated from tidal flat sediment.</title>
        <authorList>
            <person name="Namirimu T."/>
            <person name="Yang J.-A."/>
            <person name="Yang S.-H."/>
            <person name="Kim Y.-J."/>
            <person name="Kwon K.K."/>
        </authorList>
    </citation>
    <scope>NUCLEOTIDE SEQUENCE</scope>
    <source>
        <strain evidence="1">SCR006</strain>
    </source>
</reference>
<dbReference type="Gene3D" id="3.40.50.1000">
    <property type="entry name" value="HAD superfamily/HAD-like"/>
    <property type="match status" value="1"/>
</dbReference>
<dbReference type="Pfam" id="PF08282">
    <property type="entry name" value="Hydrolase_3"/>
    <property type="match status" value="1"/>
</dbReference>
<dbReference type="SFLD" id="SFLDS00003">
    <property type="entry name" value="Haloacid_Dehalogenase"/>
    <property type="match status" value="1"/>
</dbReference>
<organism evidence="1 2">
    <name type="scientific">Proteiniclasticum aestuarii</name>
    <dbReference type="NCBI Taxonomy" id="2817862"/>
    <lineage>
        <taxon>Bacteria</taxon>
        <taxon>Bacillati</taxon>
        <taxon>Bacillota</taxon>
        <taxon>Clostridia</taxon>
        <taxon>Eubacteriales</taxon>
        <taxon>Clostridiaceae</taxon>
        <taxon>Proteiniclasticum</taxon>
    </lineage>
</organism>
<dbReference type="GO" id="GO:0016791">
    <property type="term" value="F:phosphatase activity"/>
    <property type="evidence" value="ECO:0007669"/>
    <property type="project" value="TreeGrafter"/>
</dbReference>
<comment type="caution">
    <text evidence="1">The sequence shown here is derived from an EMBL/GenBank/DDBJ whole genome shotgun (WGS) entry which is preliminary data.</text>
</comment>
<dbReference type="InterPro" id="IPR006379">
    <property type="entry name" value="HAD-SF_hydro_IIB"/>
</dbReference>
<dbReference type="SUPFAM" id="SSF56784">
    <property type="entry name" value="HAD-like"/>
    <property type="match status" value="1"/>
</dbReference>
<dbReference type="GO" id="GO:0000287">
    <property type="term" value="F:magnesium ion binding"/>
    <property type="evidence" value="ECO:0007669"/>
    <property type="project" value="TreeGrafter"/>
</dbReference>
<keyword evidence="1" id="KW-0378">Hydrolase</keyword>
<dbReference type="AlphaFoldDB" id="A0A939HBY1"/>
<dbReference type="Proteomes" id="UP000664218">
    <property type="component" value="Unassembled WGS sequence"/>
</dbReference>
<evidence type="ECO:0000313" key="1">
    <source>
        <dbReference type="EMBL" id="MBO1265132.1"/>
    </source>
</evidence>
<keyword evidence="2" id="KW-1185">Reference proteome</keyword>
<dbReference type="GO" id="GO:0005829">
    <property type="term" value="C:cytosol"/>
    <property type="evidence" value="ECO:0007669"/>
    <property type="project" value="TreeGrafter"/>
</dbReference>
<accession>A0A939HBY1</accession>
<dbReference type="InterPro" id="IPR023214">
    <property type="entry name" value="HAD_sf"/>
</dbReference>
<dbReference type="InterPro" id="IPR036412">
    <property type="entry name" value="HAD-like_sf"/>
</dbReference>
<name>A0A939HBY1_9CLOT</name>
<protein>
    <submittedName>
        <fullName evidence="1">HAD family hydrolase</fullName>
    </submittedName>
</protein>
<dbReference type="NCBIfam" id="TIGR00099">
    <property type="entry name" value="Cof-subfamily"/>
    <property type="match status" value="1"/>
</dbReference>
<dbReference type="InterPro" id="IPR000150">
    <property type="entry name" value="Cof"/>
</dbReference>
<proteinExistence type="predicted"/>
<dbReference type="SFLD" id="SFLDG01140">
    <property type="entry name" value="C2.B:_Phosphomannomutase_and_P"/>
    <property type="match status" value="1"/>
</dbReference>
<dbReference type="PANTHER" id="PTHR10000:SF8">
    <property type="entry name" value="HAD SUPERFAMILY HYDROLASE-LIKE, TYPE 3"/>
    <property type="match status" value="1"/>
</dbReference>
<dbReference type="Gene3D" id="3.30.1240.10">
    <property type="match status" value="1"/>
</dbReference>
<dbReference type="NCBIfam" id="TIGR01484">
    <property type="entry name" value="HAD-SF-IIB"/>
    <property type="match status" value="1"/>
</dbReference>
<sequence>MKQQRKSRITMVVSDLDGTLLSSDGTLSKENRDAVRRFLAKGHRFYLATGRPYAFAEVIRNEISKEVGIISYNGACIEYSEKDVVKYPLPEETVGMIGEKLKGFSGEAYFKTFSRIYAWKAKSGLFLYPEEMIPTVHIGAIEEIPREEKILKMLFYSTENAEILALRECLQKEHHFTRTDYGNLGFEIVSGDHNKGTALLDVMKRLHVPKEEVLAVGDGRNDVDLFHAAGYRVSMGNGDEVLKSIADEEIGHHDHGGIAKLLDEIMASS</sequence>